<dbReference type="SUPFAM" id="SSF48652">
    <property type="entry name" value="Tetraspanin"/>
    <property type="match status" value="1"/>
</dbReference>
<feature type="compositionally biased region" description="Basic and acidic residues" evidence="10">
    <location>
        <begin position="34"/>
        <end position="60"/>
    </location>
</feature>
<dbReference type="InterPro" id="IPR018499">
    <property type="entry name" value="Tetraspanin/Peripherin"/>
</dbReference>
<feature type="transmembrane region" description="Helical" evidence="11">
    <location>
        <begin position="532"/>
        <end position="559"/>
    </location>
</feature>
<accession>A0A091E6L4</accession>
<feature type="compositionally biased region" description="Polar residues" evidence="10">
    <location>
        <begin position="137"/>
        <end position="146"/>
    </location>
</feature>
<feature type="region of interest" description="Disordered" evidence="10">
    <location>
        <begin position="1"/>
        <end position="215"/>
    </location>
</feature>
<keyword evidence="6 11" id="KW-1133">Transmembrane helix</keyword>
<evidence type="ECO:0000256" key="9">
    <source>
        <dbReference type="ARBA" id="ARBA00049584"/>
    </source>
</evidence>
<reference evidence="12 13" key="1">
    <citation type="submission" date="2013-11" db="EMBL/GenBank/DDBJ databases">
        <title>The Damaraland mole rat (Fukomys damarensis) genome and evolution of African mole rats.</title>
        <authorList>
            <person name="Gladyshev V.N."/>
            <person name="Fang X."/>
        </authorList>
    </citation>
    <scope>NUCLEOTIDE SEQUENCE [LARGE SCALE GENOMIC DNA]</scope>
    <source>
        <tissue evidence="12">Liver</tissue>
    </source>
</reference>
<comment type="subunit">
    <text evidence="3">Heterodimer with uroplakin-3A (UPK3A) or uroplakin-3B (UPK3B).</text>
</comment>
<dbReference type="AlphaFoldDB" id="A0A091E6L4"/>
<name>A0A091E6L4_FUKDA</name>
<dbReference type="PANTHER" id="PTHR47110">
    <property type="entry name" value="TESTIS-SPECIFIC EXPRESSED PROTEIN 55"/>
    <property type="match status" value="1"/>
</dbReference>
<feature type="compositionally biased region" description="Polar residues" evidence="10">
    <location>
        <begin position="12"/>
        <end position="29"/>
    </location>
</feature>
<evidence type="ECO:0000256" key="1">
    <source>
        <dbReference type="ARBA" id="ARBA00004141"/>
    </source>
</evidence>
<evidence type="ECO:0000256" key="2">
    <source>
        <dbReference type="ARBA" id="ARBA00006840"/>
    </source>
</evidence>
<evidence type="ECO:0000256" key="5">
    <source>
        <dbReference type="ARBA" id="ARBA00022692"/>
    </source>
</evidence>
<organism evidence="12 13">
    <name type="scientific">Fukomys damarensis</name>
    <name type="common">Damaraland mole rat</name>
    <name type="synonym">Cryptomys damarensis</name>
    <dbReference type="NCBI Taxonomy" id="885580"/>
    <lineage>
        <taxon>Eukaryota</taxon>
        <taxon>Metazoa</taxon>
        <taxon>Chordata</taxon>
        <taxon>Craniata</taxon>
        <taxon>Vertebrata</taxon>
        <taxon>Euteleostomi</taxon>
        <taxon>Mammalia</taxon>
        <taxon>Eutheria</taxon>
        <taxon>Euarchontoglires</taxon>
        <taxon>Glires</taxon>
        <taxon>Rodentia</taxon>
        <taxon>Hystricomorpha</taxon>
        <taxon>Bathyergidae</taxon>
        <taxon>Fukomys</taxon>
    </lineage>
</organism>
<evidence type="ECO:0000256" key="8">
    <source>
        <dbReference type="ARBA" id="ARBA00031616"/>
    </source>
</evidence>
<feature type="transmembrane region" description="Helical" evidence="11">
    <location>
        <begin position="610"/>
        <end position="632"/>
    </location>
</feature>
<dbReference type="Gene3D" id="1.10.1450.10">
    <property type="entry name" value="Tetraspanin"/>
    <property type="match status" value="1"/>
</dbReference>
<evidence type="ECO:0000313" key="12">
    <source>
        <dbReference type="EMBL" id="KFO30736.1"/>
    </source>
</evidence>
<sequence length="782" mass="88580">MDEPLEEVPSVSLRNESPATSPTAGPTNNLEDDNQPKGEANYHTDRRVADEDTQIVHDQPKAIITSQADQKVSEDTGYTIHDQFDQQSSEPTDGKMSSQADDVVYGQNDHRVSGLMDRTAEQVDCRLSSQPHRRASEQVSPRVSSQAERKASEQVDHRGSSQAESRASEQGDHRLSSQAKERASHQTDDTSSMPSDGGASENDQNRMPDQETSEQIDFRLSNLSGRTEKADSILSDQDGHKTATKFHEVYNRATKPNEQQAVYQADSSADKFMIGRDAYSDEGQVNNFIDTQADQDPSYYKTLDQIEDKIFAHFRKQDKPDYYRIQSCKFEASHFLDLRPKLSETIESESPTTSQVFFLDGARLTDNFPPKDHTLCTKLPSILSKLDSITTQEKTRATKIKPLQDDFSEFKQEKTFHSEEQTLKGKFPPIVYEDPYQASLQYMEKHNILQIFQQITENLVFEKPEDPLHFMLCQTTCPWTRAPENCCRVEKHLGQARTAEWAGAAPEGGGEGGSALLRKILKMAKDDSTVRCFQGLLIFGHVIVGMCGIALTAECIFFVSDQHSLYPLLEATDNDDIYGAAWIGMFVGICLFCLSVLAIAGILKSSRKLLLAYFILMFIVYSFEVASCITAATQRDFFTPNLFLKQMLVRYQNNSPPTNDDKWKNNGVTKTWDRLMLQDHCCGVNGPSDWQKYTSAFRTENNDADYPWPRQCCVMNNLKEPLNLEACKLGVPGYYYDQGCYELISGPMNRHAWGIAWFGFAILCWTFWVLLGTMFYWSRIEY</sequence>
<dbReference type="eggNOG" id="ENOG502SEVH">
    <property type="taxonomic scope" value="Eukaryota"/>
</dbReference>
<keyword evidence="7 11" id="KW-0472">Membrane</keyword>
<proteinExistence type="inferred from homology"/>
<evidence type="ECO:0000256" key="11">
    <source>
        <dbReference type="SAM" id="Phobius"/>
    </source>
</evidence>
<dbReference type="STRING" id="885580.ENSFDAP00000003584"/>
<dbReference type="Proteomes" id="UP000028990">
    <property type="component" value="Unassembled WGS sequence"/>
</dbReference>
<keyword evidence="5 11" id="KW-0812">Transmembrane</keyword>
<evidence type="ECO:0000313" key="13">
    <source>
        <dbReference type="Proteomes" id="UP000028990"/>
    </source>
</evidence>
<dbReference type="CDD" id="cd22975">
    <property type="entry name" value="DD_TEX55"/>
    <property type="match status" value="1"/>
</dbReference>
<comment type="subcellular location">
    <subcellularLocation>
        <location evidence="1">Membrane</location>
        <topology evidence="1">Multi-pass membrane protein</topology>
    </subcellularLocation>
</comment>
<evidence type="ECO:0000256" key="7">
    <source>
        <dbReference type="ARBA" id="ARBA00023136"/>
    </source>
</evidence>
<dbReference type="GO" id="GO:0016020">
    <property type="term" value="C:membrane"/>
    <property type="evidence" value="ECO:0007669"/>
    <property type="project" value="UniProtKB-SubCell"/>
</dbReference>
<feature type="compositionally biased region" description="Polar residues" evidence="10">
    <location>
        <begin position="85"/>
        <end position="100"/>
    </location>
</feature>
<evidence type="ECO:0000256" key="3">
    <source>
        <dbReference type="ARBA" id="ARBA00011304"/>
    </source>
</evidence>
<dbReference type="InterPro" id="IPR008952">
    <property type="entry name" value="Tetraspanin_EC2_sf"/>
</dbReference>
<dbReference type="SUPFAM" id="SSF47391">
    <property type="entry name" value="Dimerization-anchoring domain of cAMP-dependent PK regulatory subunit"/>
    <property type="match status" value="1"/>
</dbReference>
<evidence type="ECO:0000256" key="6">
    <source>
        <dbReference type="ARBA" id="ARBA00022989"/>
    </source>
</evidence>
<comment type="similarity">
    <text evidence="2">Belongs to the tetraspanin (TM4SF) family.</text>
</comment>
<dbReference type="Gene3D" id="1.20.890.10">
    <property type="entry name" value="cAMP-dependent protein kinase regulatory subunit, dimerization-anchoring domain"/>
    <property type="match status" value="1"/>
</dbReference>
<evidence type="ECO:0000256" key="10">
    <source>
        <dbReference type="SAM" id="MobiDB-lite"/>
    </source>
</evidence>
<feature type="compositionally biased region" description="Basic and acidic residues" evidence="10">
    <location>
        <begin position="108"/>
        <end position="124"/>
    </location>
</feature>
<dbReference type="CDD" id="cd03156">
    <property type="entry name" value="uroplakin_I_like_LEL"/>
    <property type="match status" value="1"/>
</dbReference>
<dbReference type="EMBL" id="KN122382">
    <property type="protein sequence ID" value="KFO30736.1"/>
    <property type="molecule type" value="Genomic_DNA"/>
</dbReference>
<dbReference type="InterPro" id="IPR048377">
    <property type="entry name" value="TEX55_DD"/>
</dbReference>
<evidence type="ECO:0000256" key="4">
    <source>
        <dbReference type="ARBA" id="ARBA00017701"/>
    </source>
</evidence>
<feature type="compositionally biased region" description="Basic and acidic residues" evidence="10">
    <location>
        <begin position="166"/>
        <end position="188"/>
    </location>
</feature>
<dbReference type="FunFam" id="1.10.1450.10:FF:000014">
    <property type="entry name" value="Tetraspanin"/>
    <property type="match status" value="1"/>
</dbReference>
<protein>
    <recommendedName>
        <fullName evidence="4">Uroplakin-1b</fullName>
    </recommendedName>
    <alternativeName>
        <fullName evidence="8">Uroplakin Ib</fullName>
    </alternativeName>
</protein>
<feature type="compositionally biased region" description="Basic and acidic residues" evidence="10">
    <location>
        <begin position="147"/>
        <end position="159"/>
    </location>
</feature>
<dbReference type="PANTHER" id="PTHR47110:SF2">
    <property type="entry name" value="UROPLAKIN-1B"/>
    <property type="match status" value="1"/>
</dbReference>
<dbReference type="Pfam" id="PF17819">
    <property type="entry name" value="Tex55"/>
    <property type="match status" value="1"/>
</dbReference>
<dbReference type="InterPro" id="IPR040760">
    <property type="entry name" value="Tex55"/>
</dbReference>
<feature type="transmembrane region" description="Helical" evidence="11">
    <location>
        <begin position="579"/>
        <end position="603"/>
    </location>
</feature>
<gene>
    <name evidence="12" type="ORF">H920_07839</name>
</gene>
<dbReference type="Pfam" id="PF00335">
    <property type="entry name" value="Tetraspanin"/>
    <property type="match status" value="1"/>
</dbReference>
<keyword evidence="13" id="KW-1185">Reference proteome</keyword>
<comment type="function">
    <text evidence="9">Component of the asymmetric unit membrane (AUM); a highly specialized biomembrane elaborated by terminally differentiated urothelial cells. May play an important role in normal bladder epithelial physiology, possibly in regulating membrane permeability of superficial umbrella cells or in stabilizing the apical membrane through AUM/cytoskeletal interactions.</text>
</comment>
<feature type="transmembrane region" description="Helical" evidence="11">
    <location>
        <begin position="755"/>
        <end position="777"/>
    </location>
</feature>